<accession>A0A6C2YHC6</accession>
<proteinExistence type="predicted"/>
<dbReference type="EMBL" id="LR593887">
    <property type="protein sequence ID" value="VTR97274.1"/>
    <property type="molecule type" value="Genomic_DNA"/>
</dbReference>
<dbReference type="EMBL" id="LR586016">
    <property type="protein sequence ID" value="VIP00928.1"/>
    <property type="molecule type" value="Genomic_DNA"/>
</dbReference>
<evidence type="ECO:0000313" key="2">
    <source>
        <dbReference type="Proteomes" id="UP000464378"/>
    </source>
</evidence>
<name>A0A6C2YHC6_9BACT</name>
<keyword evidence="2" id="KW-1185">Reference proteome</keyword>
<protein>
    <submittedName>
        <fullName evidence="1">YD repeat protein</fullName>
    </submittedName>
</protein>
<dbReference type="InParanoid" id="A0A6C2YHC6"/>
<dbReference type="AlphaFoldDB" id="A0A6C2YHC6"/>
<gene>
    <name evidence="1" type="ORF">GMBLW1_30320</name>
</gene>
<evidence type="ECO:0000313" key="1">
    <source>
        <dbReference type="EMBL" id="VIP00928.1"/>
    </source>
</evidence>
<dbReference type="KEGG" id="tim:GMBLW1_30320"/>
<dbReference type="Gene3D" id="2.180.10.10">
    <property type="entry name" value="RHS repeat-associated core"/>
    <property type="match status" value="1"/>
</dbReference>
<organism evidence="1">
    <name type="scientific">Tuwongella immobilis</name>
    <dbReference type="NCBI Taxonomy" id="692036"/>
    <lineage>
        <taxon>Bacteria</taxon>
        <taxon>Pseudomonadati</taxon>
        <taxon>Planctomycetota</taxon>
        <taxon>Planctomycetia</taxon>
        <taxon>Gemmatales</taxon>
        <taxon>Gemmataceae</taxon>
        <taxon>Tuwongella</taxon>
    </lineage>
</organism>
<dbReference type="Proteomes" id="UP000464378">
    <property type="component" value="Chromosome"/>
</dbReference>
<sequence>MKDSLGVTITEYQYDGLNRRVIEESGSGVNHLLVSQGWQVLEERADSSSTPHTQYVYSPVYIDAIITITRDSDANGSLDQRLWVVQDSNWNVTALLNDSGIVVEHTWINDVELQGYASAPA</sequence>
<reference evidence="1" key="1">
    <citation type="submission" date="2019-04" db="EMBL/GenBank/DDBJ databases">
        <authorList>
            <consortium name="Science for Life Laboratories"/>
        </authorList>
    </citation>
    <scope>NUCLEOTIDE SEQUENCE</scope>
    <source>
        <strain evidence="1">MBLW1</strain>
    </source>
</reference>